<dbReference type="AlphaFoldDB" id="A0A6A7B5D3"/>
<name>A0A6A7B5D3_9PLEO</name>
<feature type="compositionally biased region" description="Polar residues" evidence="2">
    <location>
        <begin position="342"/>
        <end position="355"/>
    </location>
</feature>
<dbReference type="Pfam" id="PF00172">
    <property type="entry name" value="Zn_clus"/>
    <property type="match status" value="1"/>
</dbReference>
<protein>
    <recommendedName>
        <fullName evidence="3">Zn(2)-C6 fungal-type domain-containing protein</fullName>
    </recommendedName>
</protein>
<dbReference type="EMBL" id="MU006305">
    <property type="protein sequence ID" value="KAF2850721.1"/>
    <property type="molecule type" value="Genomic_DNA"/>
</dbReference>
<feature type="compositionally biased region" description="Acidic residues" evidence="2">
    <location>
        <begin position="178"/>
        <end position="187"/>
    </location>
</feature>
<keyword evidence="5" id="KW-1185">Reference proteome</keyword>
<dbReference type="PROSITE" id="PS50048">
    <property type="entry name" value="ZN2_CY6_FUNGAL_2"/>
    <property type="match status" value="1"/>
</dbReference>
<keyword evidence="1" id="KW-0539">Nucleus</keyword>
<evidence type="ECO:0000259" key="3">
    <source>
        <dbReference type="PROSITE" id="PS50048"/>
    </source>
</evidence>
<dbReference type="InterPro" id="IPR036864">
    <property type="entry name" value="Zn2-C6_fun-type_DNA-bd_sf"/>
</dbReference>
<evidence type="ECO:0000313" key="4">
    <source>
        <dbReference type="EMBL" id="KAF2850721.1"/>
    </source>
</evidence>
<feature type="compositionally biased region" description="Basic and acidic residues" evidence="2">
    <location>
        <begin position="288"/>
        <end position="297"/>
    </location>
</feature>
<feature type="compositionally biased region" description="Basic and acidic residues" evidence="2">
    <location>
        <begin position="248"/>
        <end position="258"/>
    </location>
</feature>
<dbReference type="Gene3D" id="4.10.240.10">
    <property type="entry name" value="Zn(2)-C6 fungal-type DNA-binding domain"/>
    <property type="match status" value="1"/>
</dbReference>
<dbReference type="PROSITE" id="PS00463">
    <property type="entry name" value="ZN2_CY6_FUNGAL_1"/>
    <property type="match status" value="1"/>
</dbReference>
<feature type="region of interest" description="Disordered" evidence="2">
    <location>
        <begin position="245"/>
        <end position="384"/>
    </location>
</feature>
<dbReference type="OrthoDB" id="3647228at2759"/>
<feature type="compositionally biased region" description="Polar residues" evidence="2">
    <location>
        <begin position="536"/>
        <end position="546"/>
    </location>
</feature>
<feature type="compositionally biased region" description="Polar residues" evidence="2">
    <location>
        <begin position="314"/>
        <end position="327"/>
    </location>
</feature>
<gene>
    <name evidence="4" type="ORF">T440DRAFT_479015</name>
</gene>
<dbReference type="InterPro" id="IPR001138">
    <property type="entry name" value="Zn2Cys6_DnaBD"/>
</dbReference>
<sequence>MTPRRPSSAHNDTGPQRLPFAAAEALLWGPEMKKQHQWLLQQMRALSTQHEAYDARIQTTEAVAEAAEAATARIRHMERQIAAIEAVEKESEFEVWAVAELNQLKAFRDDNKNVRQKQIELDKEVASLMDDVDKVRQAPADLAKLIRRVDFLGAQQKEDTNRIRSLERELADMRGVDDSSETEDEDIVIPPGTAPQPIVGQVPTSLEAERLEILEDILGSSAIQLPPITSARQRLFKRPSIHNSKLPRLLEETQRQEEAMNPGPRTRAGPTAPATQLVNKGSPKKHNRLIDLADNPRKTRSQARSPESVIEQPGQDTKASEQATQLVTRRPANPKKRVVDTGQPSAINRDTSKQPTRLVATSPRKKQRVTAPTDPKQKADITSSKADADIQQQQKQLIVVLQTQSRDTQIKENNSDNMQHSAAESVKTSHRKAAVKIRTCVPCSQRHVACDKVQPACGQCLKRSRGHACVYQPSHETLTRSSKPTPASPQKKVASVGMFGESSGSDKRATAARRVPGTSVSPRKRAIQPNAIAGPSGTNKGIRTGQESSVTISCDLNHNHPFKKKGTA</sequence>
<dbReference type="SUPFAM" id="SSF57701">
    <property type="entry name" value="Zn2/Cys6 DNA-binding domain"/>
    <property type="match status" value="1"/>
</dbReference>
<dbReference type="CDD" id="cd00067">
    <property type="entry name" value="GAL4"/>
    <property type="match status" value="1"/>
</dbReference>
<feature type="domain" description="Zn(2)-C6 fungal-type" evidence="3">
    <location>
        <begin position="439"/>
        <end position="471"/>
    </location>
</feature>
<feature type="region of interest" description="Disordered" evidence="2">
    <location>
        <begin position="476"/>
        <end position="546"/>
    </location>
</feature>
<feature type="region of interest" description="Disordered" evidence="2">
    <location>
        <begin position="172"/>
        <end position="198"/>
    </location>
</feature>
<dbReference type="SMART" id="SM00066">
    <property type="entry name" value="GAL4"/>
    <property type="match status" value="1"/>
</dbReference>
<evidence type="ECO:0000256" key="1">
    <source>
        <dbReference type="ARBA" id="ARBA00023242"/>
    </source>
</evidence>
<evidence type="ECO:0000256" key="2">
    <source>
        <dbReference type="SAM" id="MobiDB-lite"/>
    </source>
</evidence>
<accession>A0A6A7B5D3</accession>
<proteinExistence type="predicted"/>
<dbReference type="Proteomes" id="UP000799423">
    <property type="component" value="Unassembled WGS sequence"/>
</dbReference>
<evidence type="ECO:0000313" key="5">
    <source>
        <dbReference type="Proteomes" id="UP000799423"/>
    </source>
</evidence>
<reference evidence="4" key="1">
    <citation type="submission" date="2020-01" db="EMBL/GenBank/DDBJ databases">
        <authorList>
            <consortium name="DOE Joint Genome Institute"/>
            <person name="Haridas S."/>
            <person name="Albert R."/>
            <person name="Binder M."/>
            <person name="Bloem J."/>
            <person name="Labutti K."/>
            <person name="Salamov A."/>
            <person name="Andreopoulos B."/>
            <person name="Baker S.E."/>
            <person name="Barry K."/>
            <person name="Bills G."/>
            <person name="Bluhm B.H."/>
            <person name="Cannon C."/>
            <person name="Castanera R."/>
            <person name="Culley D.E."/>
            <person name="Daum C."/>
            <person name="Ezra D."/>
            <person name="Gonzalez J.B."/>
            <person name="Henrissat B."/>
            <person name="Kuo A."/>
            <person name="Liang C."/>
            <person name="Lipzen A."/>
            <person name="Lutzoni F."/>
            <person name="Magnuson J."/>
            <person name="Mondo S."/>
            <person name="Nolan M."/>
            <person name="Ohm R."/>
            <person name="Pangilinan J."/>
            <person name="Park H.-J."/>
            <person name="Ramirez L."/>
            <person name="Alfaro M."/>
            <person name="Sun H."/>
            <person name="Tritt A."/>
            <person name="Yoshinaga Y."/>
            <person name="Zwiers L.-H."/>
            <person name="Turgeon B.G."/>
            <person name="Goodwin S.B."/>
            <person name="Spatafora J.W."/>
            <person name="Crous P.W."/>
            <person name="Grigoriev I.V."/>
        </authorList>
    </citation>
    <scope>NUCLEOTIDE SEQUENCE</scope>
    <source>
        <strain evidence="4">IPT5</strain>
    </source>
</reference>
<dbReference type="GO" id="GO:0008270">
    <property type="term" value="F:zinc ion binding"/>
    <property type="evidence" value="ECO:0007669"/>
    <property type="project" value="InterPro"/>
</dbReference>
<organism evidence="4 5">
    <name type="scientific">Plenodomus tracheiphilus IPT5</name>
    <dbReference type="NCBI Taxonomy" id="1408161"/>
    <lineage>
        <taxon>Eukaryota</taxon>
        <taxon>Fungi</taxon>
        <taxon>Dikarya</taxon>
        <taxon>Ascomycota</taxon>
        <taxon>Pezizomycotina</taxon>
        <taxon>Dothideomycetes</taxon>
        <taxon>Pleosporomycetidae</taxon>
        <taxon>Pleosporales</taxon>
        <taxon>Pleosporineae</taxon>
        <taxon>Leptosphaeriaceae</taxon>
        <taxon>Plenodomus</taxon>
    </lineage>
</organism>
<feature type="compositionally biased region" description="Polar residues" evidence="2">
    <location>
        <begin position="476"/>
        <end position="485"/>
    </location>
</feature>
<dbReference type="GO" id="GO:0000981">
    <property type="term" value="F:DNA-binding transcription factor activity, RNA polymerase II-specific"/>
    <property type="evidence" value="ECO:0007669"/>
    <property type="project" value="InterPro"/>
</dbReference>